<proteinExistence type="predicted"/>
<accession>A0A2P2R066</accession>
<sequence length="55" mass="6224">MNFPFPFEKSLLGIVRSGKSFEGKHFPVLNLELLVAFICHLEITLNSCLGRYPLS</sequence>
<evidence type="ECO:0000313" key="1">
    <source>
        <dbReference type="EMBL" id="MBX72646.1"/>
    </source>
</evidence>
<protein>
    <submittedName>
        <fullName evidence="1">Uncharacterized protein</fullName>
    </submittedName>
</protein>
<name>A0A2P2R066_RHIMU</name>
<dbReference type="EMBL" id="GGEC01092162">
    <property type="protein sequence ID" value="MBX72646.1"/>
    <property type="molecule type" value="Transcribed_RNA"/>
</dbReference>
<reference evidence="1" key="1">
    <citation type="submission" date="2018-02" db="EMBL/GenBank/DDBJ databases">
        <title>Rhizophora mucronata_Transcriptome.</title>
        <authorList>
            <person name="Meera S.P."/>
            <person name="Sreeshan A."/>
            <person name="Augustine A."/>
        </authorList>
    </citation>
    <scope>NUCLEOTIDE SEQUENCE</scope>
    <source>
        <tissue evidence="1">Leaf</tissue>
    </source>
</reference>
<organism evidence="1">
    <name type="scientific">Rhizophora mucronata</name>
    <name type="common">Asiatic mangrove</name>
    <dbReference type="NCBI Taxonomy" id="61149"/>
    <lineage>
        <taxon>Eukaryota</taxon>
        <taxon>Viridiplantae</taxon>
        <taxon>Streptophyta</taxon>
        <taxon>Embryophyta</taxon>
        <taxon>Tracheophyta</taxon>
        <taxon>Spermatophyta</taxon>
        <taxon>Magnoliopsida</taxon>
        <taxon>eudicotyledons</taxon>
        <taxon>Gunneridae</taxon>
        <taxon>Pentapetalae</taxon>
        <taxon>rosids</taxon>
        <taxon>fabids</taxon>
        <taxon>Malpighiales</taxon>
        <taxon>Rhizophoraceae</taxon>
        <taxon>Rhizophora</taxon>
    </lineage>
</organism>
<dbReference type="AlphaFoldDB" id="A0A2P2R066"/>